<evidence type="ECO:0000313" key="2">
    <source>
        <dbReference type="EMBL" id="KAF5790809.1"/>
    </source>
</evidence>
<dbReference type="Gramene" id="mRNA:HanXRQr2_Chr09g0387471">
    <property type="protein sequence ID" value="CDS:HanXRQr2_Chr09g0387471.1"/>
    <property type="gene ID" value="HanXRQr2_Chr09g0387471"/>
</dbReference>
<dbReference type="AlphaFoldDB" id="A0A9K3I5E3"/>
<reference evidence="2" key="1">
    <citation type="journal article" date="2017" name="Nature">
        <title>The sunflower genome provides insights into oil metabolism, flowering and Asterid evolution.</title>
        <authorList>
            <person name="Badouin H."/>
            <person name="Gouzy J."/>
            <person name="Grassa C.J."/>
            <person name="Murat F."/>
            <person name="Staton S.E."/>
            <person name="Cottret L."/>
            <person name="Lelandais-Briere C."/>
            <person name="Owens G.L."/>
            <person name="Carrere S."/>
            <person name="Mayjonade B."/>
            <person name="Legrand L."/>
            <person name="Gill N."/>
            <person name="Kane N.C."/>
            <person name="Bowers J.E."/>
            <person name="Hubner S."/>
            <person name="Bellec A."/>
            <person name="Berard A."/>
            <person name="Berges H."/>
            <person name="Blanchet N."/>
            <person name="Boniface M.C."/>
            <person name="Brunel D."/>
            <person name="Catrice O."/>
            <person name="Chaidir N."/>
            <person name="Claudel C."/>
            <person name="Donnadieu C."/>
            <person name="Faraut T."/>
            <person name="Fievet G."/>
            <person name="Helmstetter N."/>
            <person name="King M."/>
            <person name="Knapp S.J."/>
            <person name="Lai Z."/>
            <person name="Le Paslier M.C."/>
            <person name="Lippi Y."/>
            <person name="Lorenzon L."/>
            <person name="Mandel J.R."/>
            <person name="Marage G."/>
            <person name="Marchand G."/>
            <person name="Marquand E."/>
            <person name="Bret-Mestries E."/>
            <person name="Morien E."/>
            <person name="Nambeesan S."/>
            <person name="Nguyen T."/>
            <person name="Pegot-Espagnet P."/>
            <person name="Pouilly N."/>
            <person name="Raftis F."/>
            <person name="Sallet E."/>
            <person name="Schiex T."/>
            <person name="Thomas J."/>
            <person name="Vandecasteele C."/>
            <person name="Vares D."/>
            <person name="Vear F."/>
            <person name="Vautrin S."/>
            <person name="Crespi M."/>
            <person name="Mangin B."/>
            <person name="Burke J.M."/>
            <person name="Salse J."/>
            <person name="Munos S."/>
            <person name="Vincourt P."/>
            <person name="Rieseberg L.H."/>
            <person name="Langlade N.B."/>
        </authorList>
    </citation>
    <scope>NUCLEOTIDE SEQUENCE</scope>
    <source>
        <tissue evidence="2">Leaves</tissue>
    </source>
</reference>
<protein>
    <submittedName>
        <fullName evidence="2">Uncharacterized protein</fullName>
    </submittedName>
</protein>
<sequence>MRPLNRNRVVGTNLDRHVLLKDLVSVATDLLKNLTVESLFCSVNLTSAHGASKKKQTTNGNSKKQRTTKHLHINQIQHSESITQIRHGFIQKKVANL</sequence>
<keyword evidence="3" id="KW-1185">Reference proteome</keyword>
<proteinExistence type="predicted"/>
<gene>
    <name evidence="2" type="ORF">HanXRQr2_Chr09g0387471</name>
</gene>
<organism evidence="2 3">
    <name type="scientific">Helianthus annuus</name>
    <name type="common">Common sunflower</name>
    <dbReference type="NCBI Taxonomy" id="4232"/>
    <lineage>
        <taxon>Eukaryota</taxon>
        <taxon>Viridiplantae</taxon>
        <taxon>Streptophyta</taxon>
        <taxon>Embryophyta</taxon>
        <taxon>Tracheophyta</taxon>
        <taxon>Spermatophyta</taxon>
        <taxon>Magnoliopsida</taxon>
        <taxon>eudicotyledons</taxon>
        <taxon>Gunneridae</taxon>
        <taxon>Pentapetalae</taxon>
        <taxon>asterids</taxon>
        <taxon>campanulids</taxon>
        <taxon>Asterales</taxon>
        <taxon>Asteraceae</taxon>
        <taxon>Asteroideae</taxon>
        <taxon>Heliantheae alliance</taxon>
        <taxon>Heliantheae</taxon>
        <taxon>Helianthus</taxon>
    </lineage>
</organism>
<accession>A0A9K3I5E3</accession>
<evidence type="ECO:0000256" key="1">
    <source>
        <dbReference type="SAM" id="MobiDB-lite"/>
    </source>
</evidence>
<dbReference type="Proteomes" id="UP000215914">
    <property type="component" value="Unassembled WGS sequence"/>
</dbReference>
<name>A0A9K3I5E3_HELAN</name>
<reference evidence="2" key="2">
    <citation type="submission" date="2020-06" db="EMBL/GenBank/DDBJ databases">
        <title>Helianthus annuus Genome sequencing and assembly Release 2.</title>
        <authorList>
            <person name="Gouzy J."/>
            <person name="Langlade N."/>
            <person name="Munos S."/>
        </authorList>
    </citation>
    <scope>NUCLEOTIDE SEQUENCE</scope>
    <source>
        <tissue evidence="2">Leaves</tissue>
    </source>
</reference>
<comment type="caution">
    <text evidence="2">The sequence shown here is derived from an EMBL/GenBank/DDBJ whole genome shotgun (WGS) entry which is preliminary data.</text>
</comment>
<dbReference type="EMBL" id="MNCJ02000324">
    <property type="protein sequence ID" value="KAF5790809.1"/>
    <property type="molecule type" value="Genomic_DNA"/>
</dbReference>
<feature type="region of interest" description="Disordered" evidence="1">
    <location>
        <begin position="49"/>
        <end position="70"/>
    </location>
</feature>
<evidence type="ECO:0000313" key="3">
    <source>
        <dbReference type="Proteomes" id="UP000215914"/>
    </source>
</evidence>